<reference evidence="1 2" key="1">
    <citation type="submission" date="2018-12" db="EMBL/GenBank/DDBJ databases">
        <authorList>
            <consortium name="Pathogen Informatics"/>
        </authorList>
    </citation>
    <scope>NUCLEOTIDE SEQUENCE [LARGE SCALE GENOMIC DNA]</scope>
    <source>
        <strain evidence="1 2">NCTC10741</strain>
    </source>
</reference>
<dbReference type="EMBL" id="LR131273">
    <property type="protein sequence ID" value="VDR36982.1"/>
    <property type="molecule type" value="Genomic_DNA"/>
</dbReference>
<gene>
    <name evidence="1" type="ORF">NCTC10741_00077</name>
</gene>
<evidence type="ECO:0000313" key="1">
    <source>
        <dbReference type="EMBL" id="VDR36982.1"/>
    </source>
</evidence>
<dbReference type="AlphaFoldDB" id="A0A3P8LCD3"/>
<sequence length="598" mass="66504">MATTLSAGVATKDDDSYAALRAPADWYWHELEGSSGRVAPKRRWEPVKIGPTWQTVGGGWVLPKLTLGWHMLGWCGMRLRGPDGAEQVFTLEQARFLLWYYAVDENGRWLTSNAVLQRLKGWGKDPLGAAIAAYSAFGPSMVDRIDDDGTVHGTQNPAAWVQVVAVSQEQTKNTMKLFPTILPPETIRRYGIQIGRLNVWGLGDTVQIEAITSSPLAVEGGRPTQVIRNETQNWNSSNQGHDLAGAVDGNVAKSPRGTARILDICNAYRPGTDSVGERTREAWENACAAGIDIGLLYDSLEAPPDAPLTVEEAPAVLEAVRGDAYWLDTASDGEILKSIARTTNSPSESRRKWYNQITATADAWITPQAFDVQAVPQIVADGEPVVLFFDGSKSDDSTGLVGCRLSDGFVFTAGVWERPPGREVWQVDREAVDLRVTETVERLNVIGLWADPSDARDDETGERFWEDLLDRWARRWGRQFTMHAVKTGDGAHPIIWDMRSPAHQKLFVEHAERAMTDIMEGNFPHDGHKKLAQHVKNARRRPSKYGVSLGKEHRESRRKVDLAVCAVGARMMWRIHQAAQADAKIRTNQAMSITRRRW</sequence>
<proteinExistence type="predicted"/>
<dbReference type="RefSeq" id="WP_126194431.1">
    <property type="nucleotide sequence ID" value="NZ_CP085954.1"/>
</dbReference>
<protein>
    <submittedName>
        <fullName evidence="1">Phage terminase-like protein, large subunit</fullName>
    </submittedName>
</protein>
<name>A0A3P8LCD3_TSUPA</name>
<organism evidence="1 2">
    <name type="scientific">Tsukamurella paurometabola</name>
    <name type="common">Corynebacterium paurometabolum</name>
    <dbReference type="NCBI Taxonomy" id="2061"/>
    <lineage>
        <taxon>Bacteria</taxon>
        <taxon>Bacillati</taxon>
        <taxon>Actinomycetota</taxon>
        <taxon>Actinomycetes</taxon>
        <taxon>Mycobacteriales</taxon>
        <taxon>Tsukamurellaceae</taxon>
        <taxon>Tsukamurella</taxon>
    </lineage>
</organism>
<accession>A0A3P8LCD3</accession>
<evidence type="ECO:0000313" key="2">
    <source>
        <dbReference type="Proteomes" id="UP000271626"/>
    </source>
</evidence>
<dbReference type="Proteomes" id="UP000271626">
    <property type="component" value="Chromosome"/>
</dbReference>
<dbReference type="OrthoDB" id="3197057at2"/>